<accession>A0AAV6Z0R3</accession>
<evidence type="ECO:0000256" key="5">
    <source>
        <dbReference type="ARBA" id="ARBA00023136"/>
    </source>
</evidence>
<feature type="transmembrane region" description="Helical" evidence="6">
    <location>
        <begin position="136"/>
        <end position="154"/>
    </location>
</feature>
<dbReference type="EMBL" id="WNYA01003813">
    <property type="protein sequence ID" value="KAG8543189.1"/>
    <property type="molecule type" value="Genomic_DNA"/>
</dbReference>
<comment type="subcellular location">
    <subcellularLocation>
        <location evidence="1">Membrane</location>
        <topology evidence="1">Multi-pass membrane protein</topology>
    </subcellularLocation>
</comment>
<dbReference type="InterPro" id="IPR024041">
    <property type="entry name" value="NH4_transpt_AmtB-like_dom"/>
</dbReference>
<feature type="domain" description="Ammonium transporter AmtB-like" evidence="7">
    <location>
        <begin position="44"/>
        <end position="210"/>
    </location>
</feature>
<dbReference type="GO" id="GO:0008519">
    <property type="term" value="F:ammonium channel activity"/>
    <property type="evidence" value="ECO:0007669"/>
    <property type="project" value="InterPro"/>
</dbReference>
<keyword evidence="9" id="KW-1185">Reference proteome</keyword>
<keyword evidence="4 6" id="KW-1133">Transmembrane helix</keyword>
<dbReference type="InterPro" id="IPR029020">
    <property type="entry name" value="Ammonium/urea_transptr"/>
</dbReference>
<comment type="caution">
    <text evidence="8">The sequence shown here is derived from an EMBL/GenBank/DDBJ whole genome shotgun (WGS) entry which is preliminary data.</text>
</comment>
<evidence type="ECO:0000256" key="4">
    <source>
        <dbReference type="ARBA" id="ARBA00022989"/>
    </source>
</evidence>
<feature type="transmembrane region" description="Helical" evidence="6">
    <location>
        <begin position="78"/>
        <end position="97"/>
    </location>
</feature>
<gene>
    <name evidence="8" type="ORF">GDO81_025246</name>
</gene>
<dbReference type="GO" id="GO:0005886">
    <property type="term" value="C:plasma membrane"/>
    <property type="evidence" value="ECO:0007669"/>
    <property type="project" value="InterPro"/>
</dbReference>
<dbReference type="PRINTS" id="PR00342">
    <property type="entry name" value="RHESUSRHD"/>
</dbReference>
<feature type="transmembrane region" description="Helical" evidence="6">
    <location>
        <begin position="12"/>
        <end position="32"/>
    </location>
</feature>
<dbReference type="AlphaFoldDB" id="A0AAV6Z0R3"/>
<evidence type="ECO:0000256" key="6">
    <source>
        <dbReference type="SAM" id="Phobius"/>
    </source>
</evidence>
<evidence type="ECO:0000313" key="9">
    <source>
        <dbReference type="Proteomes" id="UP000824782"/>
    </source>
</evidence>
<keyword evidence="3 6" id="KW-0812">Transmembrane</keyword>
<name>A0AAV6Z0R3_ENGPU</name>
<sequence length="223" mass="24776">MAPRYPVNLRGCVPCALFFLQSVFILVFTFFLPQGYKLQNSLRGYPALQDVNVMIFLGLGFLFGFLKKFGFSGIAFNFLNAVIGLQWAIICDALIFKNHTETESIGINSLRKGLMSILPVLVSFGAVLGKVNPLQLVVMTILEIPAFAANRYIMTKYLSMTDHNSMMHGHIFGAYFGLAVSWSMLPPLAGNKASEENEKPTKISEMLSIFGRCNLNSISCQRL</sequence>
<protein>
    <recommendedName>
        <fullName evidence="7">Ammonium transporter AmtB-like domain-containing protein</fullName>
    </recommendedName>
</protein>
<dbReference type="PANTHER" id="PTHR11730:SF43">
    <property type="entry name" value="BLOOD GROUP RH(CE) POLYPEPTIDE-RELATED"/>
    <property type="match status" value="1"/>
</dbReference>
<evidence type="ECO:0000256" key="1">
    <source>
        <dbReference type="ARBA" id="ARBA00004141"/>
    </source>
</evidence>
<dbReference type="Proteomes" id="UP000824782">
    <property type="component" value="Unassembled WGS sequence"/>
</dbReference>
<evidence type="ECO:0000256" key="3">
    <source>
        <dbReference type="ARBA" id="ARBA00022692"/>
    </source>
</evidence>
<reference evidence="8" key="1">
    <citation type="thesis" date="2020" institute="ProQuest LLC" country="789 East Eisenhower Parkway, Ann Arbor, MI, USA">
        <title>Comparative Genomics and Chromosome Evolution.</title>
        <authorList>
            <person name="Mudd A.B."/>
        </authorList>
    </citation>
    <scope>NUCLEOTIDE SEQUENCE</scope>
    <source>
        <strain evidence="8">237g6f4</strain>
        <tissue evidence="8">Blood</tissue>
    </source>
</reference>
<evidence type="ECO:0000256" key="2">
    <source>
        <dbReference type="ARBA" id="ARBA00011036"/>
    </source>
</evidence>
<feature type="transmembrane region" description="Helical" evidence="6">
    <location>
        <begin position="166"/>
        <end position="185"/>
    </location>
</feature>
<organism evidence="8 9">
    <name type="scientific">Engystomops pustulosus</name>
    <name type="common">Tungara frog</name>
    <name type="synonym">Physalaemus pustulosus</name>
    <dbReference type="NCBI Taxonomy" id="76066"/>
    <lineage>
        <taxon>Eukaryota</taxon>
        <taxon>Metazoa</taxon>
        <taxon>Chordata</taxon>
        <taxon>Craniata</taxon>
        <taxon>Vertebrata</taxon>
        <taxon>Euteleostomi</taxon>
        <taxon>Amphibia</taxon>
        <taxon>Batrachia</taxon>
        <taxon>Anura</taxon>
        <taxon>Neobatrachia</taxon>
        <taxon>Hyloidea</taxon>
        <taxon>Leptodactylidae</taxon>
        <taxon>Leiuperinae</taxon>
        <taxon>Engystomops</taxon>
    </lineage>
</organism>
<dbReference type="PANTHER" id="PTHR11730">
    <property type="entry name" value="AMMONIUM TRANSPORTER"/>
    <property type="match status" value="1"/>
</dbReference>
<feature type="transmembrane region" description="Helical" evidence="6">
    <location>
        <begin position="44"/>
        <end position="66"/>
    </location>
</feature>
<proteinExistence type="inferred from homology"/>
<dbReference type="SUPFAM" id="SSF111352">
    <property type="entry name" value="Ammonium transporter"/>
    <property type="match status" value="1"/>
</dbReference>
<dbReference type="GO" id="GO:0097272">
    <property type="term" value="P:ammonium homeostasis"/>
    <property type="evidence" value="ECO:0007669"/>
    <property type="project" value="TreeGrafter"/>
</dbReference>
<dbReference type="InterPro" id="IPR002229">
    <property type="entry name" value="RhesusRHD"/>
</dbReference>
<comment type="similarity">
    <text evidence="2">Belongs to the ammonium transporter (TC 2.A.49) family. Rh subfamily.</text>
</comment>
<evidence type="ECO:0000259" key="7">
    <source>
        <dbReference type="Pfam" id="PF00909"/>
    </source>
</evidence>
<evidence type="ECO:0000313" key="8">
    <source>
        <dbReference type="EMBL" id="KAG8543189.1"/>
    </source>
</evidence>
<dbReference type="Gene3D" id="1.10.3430.10">
    <property type="entry name" value="Ammonium transporter AmtB like domains"/>
    <property type="match status" value="1"/>
</dbReference>
<dbReference type="Pfam" id="PF00909">
    <property type="entry name" value="Ammonium_transp"/>
    <property type="match status" value="1"/>
</dbReference>
<keyword evidence="5 6" id="KW-0472">Membrane</keyword>